<dbReference type="PROSITE" id="PS50181">
    <property type="entry name" value="FBOX"/>
    <property type="match status" value="1"/>
</dbReference>
<dbReference type="EMBL" id="OZ075141">
    <property type="protein sequence ID" value="CAL5031929.1"/>
    <property type="molecule type" value="Genomic_DNA"/>
</dbReference>
<organism evidence="2 3">
    <name type="scientific">Urochloa decumbens</name>
    <dbReference type="NCBI Taxonomy" id="240449"/>
    <lineage>
        <taxon>Eukaryota</taxon>
        <taxon>Viridiplantae</taxon>
        <taxon>Streptophyta</taxon>
        <taxon>Embryophyta</taxon>
        <taxon>Tracheophyta</taxon>
        <taxon>Spermatophyta</taxon>
        <taxon>Magnoliopsida</taxon>
        <taxon>Liliopsida</taxon>
        <taxon>Poales</taxon>
        <taxon>Poaceae</taxon>
        <taxon>PACMAD clade</taxon>
        <taxon>Panicoideae</taxon>
        <taxon>Panicodae</taxon>
        <taxon>Paniceae</taxon>
        <taxon>Melinidinae</taxon>
        <taxon>Urochloa</taxon>
    </lineage>
</organism>
<sequence length="778" mass="87935">MAHTSSSKRACVVAAGSDLLSSLPDELLYCVMSFLTAQQAVQTGALSRRWRDLWYSMPCLDIDYHKFVQTLPAATSGATMAWRRFENFTANLLMYHRAPVLDRFRLSVRWCGSRELELVERWVRRGIGYRPVVLEVTMSLASTLKFPPDLWLAPRLKRLQLRHVLLDGSFTGLLRLRCPVLEDLELNECNCDFQEIASAILKRLAIESYYNPVCGGRRLTVTAPALASLRLAFPRCTDQDVLLVNGAEFLSQASINGCLKFVGTNLFRCLGSLCNIRTLELWSFSYPNAKLSNKEKEMFPKLNNLTTLLMGKCDMSKQFDILQLFLKNAPSLDKVTLSHCMYTQIYRKKGTLRKIAPQYLKLISFESKDLKLIEIKYKDGNASKLFGLLMGIRPCRRARCRGGGATCGAPRRAYIISAVADGEQHPPAIRRREGWERLESFATNLLMCHSAPTATLDRFRLRVGLEPGAIFRYEYDADERHGSVLGRCVAKHVDRWIRWGITSRPAEISVELSPELQIKLPPLGPSASRRLRTLRLAGVRLDRGFADSLRSGCPVLEVLEIRDCVCDFQEIIVSSRLKSLAMDCGMGLNLEEEEQQPRRRVRVVAPGLVSLCLFVGWSPYRDGIFLDGVDSLVCASVAAGEGCRFEPMSTKSLREIFANLVNVRALKLSRFLEVETLFMDDERRVDFSKFHKLTALDLDECDMNEVFRVLPGFLQSAPCLEKVTLQHCKVYSAALLHGSHYFTVFISSHSMLHRFVGYLTPKLCFATSFLEVPRGKEG</sequence>
<feature type="domain" description="F-box" evidence="1">
    <location>
        <begin position="17"/>
        <end position="67"/>
    </location>
</feature>
<dbReference type="PANTHER" id="PTHR34223">
    <property type="entry name" value="OS11G0201299 PROTEIN"/>
    <property type="match status" value="1"/>
</dbReference>
<dbReference type="Proteomes" id="UP001497457">
    <property type="component" value="Chromosome 31b"/>
</dbReference>
<proteinExistence type="predicted"/>
<gene>
    <name evidence="2" type="ORF">URODEC1_LOCUS81996</name>
</gene>
<name>A0ABC9D5X1_9POAL</name>
<evidence type="ECO:0000259" key="1">
    <source>
        <dbReference type="PROSITE" id="PS50181"/>
    </source>
</evidence>
<dbReference type="InterPro" id="IPR036047">
    <property type="entry name" value="F-box-like_dom_sf"/>
</dbReference>
<dbReference type="InterPro" id="IPR032675">
    <property type="entry name" value="LRR_dom_sf"/>
</dbReference>
<protein>
    <recommendedName>
        <fullName evidence="1">F-box domain-containing protein</fullName>
    </recommendedName>
</protein>
<dbReference type="PANTHER" id="PTHR34223:SF113">
    <property type="entry name" value="OS04G0207100 PROTEIN"/>
    <property type="match status" value="1"/>
</dbReference>
<reference evidence="2 3" key="2">
    <citation type="submission" date="2024-10" db="EMBL/GenBank/DDBJ databases">
        <authorList>
            <person name="Ryan C."/>
        </authorList>
    </citation>
    <scope>NUCLEOTIDE SEQUENCE [LARGE SCALE GENOMIC DNA]</scope>
</reference>
<dbReference type="Gene3D" id="3.80.10.10">
    <property type="entry name" value="Ribonuclease Inhibitor"/>
    <property type="match status" value="2"/>
</dbReference>
<accession>A0ABC9D5X1</accession>
<keyword evidence="3" id="KW-1185">Reference proteome</keyword>
<dbReference type="Pfam" id="PF00646">
    <property type="entry name" value="F-box"/>
    <property type="match status" value="1"/>
</dbReference>
<dbReference type="SMART" id="SM00256">
    <property type="entry name" value="FBOX"/>
    <property type="match status" value="1"/>
</dbReference>
<dbReference type="SUPFAM" id="SSF52058">
    <property type="entry name" value="L domain-like"/>
    <property type="match status" value="1"/>
</dbReference>
<dbReference type="Gene3D" id="1.20.1280.50">
    <property type="match status" value="1"/>
</dbReference>
<dbReference type="InterPro" id="IPR053197">
    <property type="entry name" value="F-box_SCFL_complex_component"/>
</dbReference>
<dbReference type="AlphaFoldDB" id="A0ABC9D5X1"/>
<evidence type="ECO:0000313" key="2">
    <source>
        <dbReference type="EMBL" id="CAL5031929.1"/>
    </source>
</evidence>
<dbReference type="SUPFAM" id="SSF81383">
    <property type="entry name" value="F-box domain"/>
    <property type="match status" value="1"/>
</dbReference>
<evidence type="ECO:0000313" key="3">
    <source>
        <dbReference type="Proteomes" id="UP001497457"/>
    </source>
</evidence>
<dbReference type="InterPro" id="IPR001810">
    <property type="entry name" value="F-box_dom"/>
</dbReference>
<reference evidence="3" key="1">
    <citation type="submission" date="2024-06" db="EMBL/GenBank/DDBJ databases">
        <authorList>
            <person name="Ryan C."/>
        </authorList>
    </citation>
    <scope>NUCLEOTIDE SEQUENCE [LARGE SCALE GENOMIC DNA]</scope>
</reference>